<dbReference type="GO" id="GO:0005576">
    <property type="term" value="C:extracellular region"/>
    <property type="evidence" value="ECO:0007669"/>
    <property type="project" value="UniProtKB-SubCell"/>
</dbReference>
<proteinExistence type="inferred from homology"/>
<dbReference type="InterPro" id="IPR017853">
    <property type="entry name" value="GH"/>
</dbReference>
<evidence type="ECO:0000259" key="7">
    <source>
        <dbReference type="Pfam" id="PF02055"/>
    </source>
</evidence>
<dbReference type="GO" id="GO:0004348">
    <property type="term" value="F:glucosylceramidase activity"/>
    <property type="evidence" value="ECO:0007669"/>
    <property type="project" value="InterPro"/>
</dbReference>
<sequence>MILPGMDGRSLGCRWISWVVEGVGLEARLAQEKYSFGAYGLLKFRTVGITGSVLKATLYVHASSPSIDIGVDRIPNAWDPATITYIEADAMRPYRMLGGVATVEAGNWYALDVTQAVNPGEDATSLLLFTDSDVAYSYLDTTDRGFAPYLVVKALQTDPLIREYCPQPEAVPPPPMVEGRYSMDGCPGKGDGHTLELTDPAESLRAVCCGGAAGSECAVEDAEGVCLGEMAWEEAEAACAALGLHLCAAKELEAGDCCGVGCDANNQRVWTSESIEDLFMPPSPPPPPAPPPLENGTHFAALVCPDEGEVVEELLLDSELTAIMCCANDGTSCEGTDSDSVCFDTSVNFTTAEEVCLLRGGRRPCTRAELRDRVCCNKGCDQNNLLAWTSDVYDPSVIPPPPPGLPPSTPSPPAPPSPTPPPAPPPSPPAQLPPDPPGPSPPPALSPPPRAQPHPTKYAHIRTTSMFSDQMEMRFAELDPLPEEMGAVEIKTATLNIVETQTYQEIDGFGATLTQASASNLLYIKELNLTMYNEAIDKMYGCDVFLDSACLRTIRIPIGSSAYTSEGSYWTFDDSVDDFDLEKLSLSPHADAQSEVMGDILAVQPTLKVFFVPFNAPTWMKTSAGDSDAFNFGELEATNDMRDRYSEYLARVLWLWKAEGVSAYALSMQNEPKNEPAAQPAMYMSKKAFQKLLKYLKPALADQGFTDLKVLVHEDNWAYDQFALNILDKLKDMVDDVTGTAWHCNAGNAAEIQTVRDAYPDLEVYGTECAGTGLSNFEANMEWNFKNLYVASLEQRSRTVMHGNLVLDESFGPRLGGCTNCRGLATLTTSKPELELYRVGDPAECDAATAYNEEAQEVVCWPYAPDTLVWNEDFYGLAHLSKYLQPGATMAHATFNGTRTCISSLAFRNPDGSVVAALFNKCQKDQVMGINLQLRGTYVDFTLPRGYTTIFWPATGGDWEQVVDKADSSCHTSGASVKDGMMHSVEECTSFCNGFSYLTYINGGPNQGECHCTDSCRTATLEDPGDTSEVHYFAETYHHATSFDGYYVNCTVMLESSLDGDWSDSNTVTEMEGEFILEKKSETDSPIVMPADMACTDRDTLRPLRYSMFGAITQMSLSALTTMRYGFEAHNETDGGSIHHVDELDQQLFDALGMDDEHVHDHDLLRQFRDSDEPELYLNAFKLNTQAHNYLSNLVTIQHDDLTYSSANFVQQMEACNKTALAAQCCESLPLTHCAFEGCNEAVESLDCRLLVEWNLGQLHSSNGLAYFANANPGVVFDLTDLDHLMEYNELVTEALNATGYFNESHLRYSYEEGDRSLPSPEMTLYIGVTAAYLQRMENASASFEAPGSIAARKAVAYEFAVAGSVLQSHLFSFHTLKEIYNGSWSMDVAETLAYFDDLQGSTSPISGEYFGVTEEFHTFWDTPDHFPPYPPMEPIAPPLEYHEPALYSLEMNITEEQSAFLPSTSRPPNLPRPPNLLPSFHPSSLPAFHPSFLPAFHPSSLPSFHPSSPLPECPPRLPLPGLTHVAQAHAWVP</sequence>
<organism evidence="9 10">
    <name type="scientific">Cymbomonas tetramitiformis</name>
    <dbReference type="NCBI Taxonomy" id="36881"/>
    <lineage>
        <taxon>Eukaryota</taxon>
        <taxon>Viridiplantae</taxon>
        <taxon>Chlorophyta</taxon>
        <taxon>Pyramimonadophyceae</taxon>
        <taxon>Pyramimonadales</taxon>
        <taxon>Pyramimonadaceae</taxon>
        <taxon>Cymbomonas</taxon>
    </lineage>
</organism>
<dbReference type="InterPro" id="IPR033453">
    <property type="entry name" value="Glyco_hydro_30_TIM-barrel"/>
</dbReference>
<comment type="similarity">
    <text evidence="2">Belongs to the glycosyl hydrolase 30 family.</text>
</comment>
<evidence type="ECO:0000256" key="6">
    <source>
        <dbReference type="SAM" id="MobiDB-lite"/>
    </source>
</evidence>
<dbReference type="PANTHER" id="PTHR11069">
    <property type="entry name" value="GLUCOSYLCERAMIDASE"/>
    <property type="match status" value="1"/>
</dbReference>
<dbReference type="EMBL" id="LGRX02016366">
    <property type="protein sequence ID" value="KAK3262232.1"/>
    <property type="molecule type" value="Genomic_DNA"/>
</dbReference>
<name>A0AAE0KVH5_9CHLO</name>
<dbReference type="SUPFAM" id="SSF51445">
    <property type="entry name" value="(Trans)glycosidases"/>
    <property type="match status" value="1"/>
</dbReference>
<reference evidence="9 10" key="1">
    <citation type="journal article" date="2015" name="Genome Biol. Evol.">
        <title>Comparative Genomics of a Bacterivorous Green Alga Reveals Evolutionary Causalities and Consequences of Phago-Mixotrophic Mode of Nutrition.</title>
        <authorList>
            <person name="Burns J.A."/>
            <person name="Paasch A."/>
            <person name="Narechania A."/>
            <person name="Kim E."/>
        </authorList>
    </citation>
    <scope>NUCLEOTIDE SEQUENCE [LARGE SCALE GENOMIC DNA]</scope>
    <source>
        <strain evidence="9 10">PLY_AMNH</strain>
    </source>
</reference>
<dbReference type="Pfam" id="PF24517">
    <property type="entry name" value="CBM96"/>
    <property type="match status" value="1"/>
</dbReference>
<evidence type="ECO:0000256" key="5">
    <source>
        <dbReference type="ARBA" id="ARBA00022801"/>
    </source>
</evidence>
<evidence type="ECO:0000259" key="8">
    <source>
        <dbReference type="Pfam" id="PF24517"/>
    </source>
</evidence>
<feature type="compositionally biased region" description="Pro residues" evidence="6">
    <location>
        <begin position="397"/>
        <end position="452"/>
    </location>
</feature>
<dbReference type="Gene3D" id="3.20.20.80">
    <property type="entry name" value="Glycosidases"/>
    <property type="match status" value="1"/>
</dbReference>
<comment type="subcellular location">
    <subcellularLocation>
        <location evidence="1">Secreted</location>
    </subcellularLocation>
</comment>
<evidence type="ECO:0000313" key="9">
    <source>
        <dbReference type="EMBL" id="KAK3262232.1"/>
    </source>
</evidence>
<dbReference type="GO" id="GO:0016020">
    <property type="term" value="C:membrane"/>
    <property type="evidence" value="ECO:0007669"/>
    <property type="project" value="GOC"/>
</dbReference>
<evidence type="ECO:0000256" key="4">
    <source>
        <dbReference type="ARBA" id="ARBA00022729"/>
    </source>
</evidence>
<evidence type="ECO:0000313" key="10">
    <source>
        <dbReference type="Proteomes" id="UP001190700"/>
    </source>
</evidence>
<feature type="domain" description="Glycosyl hydrolase family 30 TIM-barrel" evidence="7">
    <location>
        <begin position="506"/>
        <end position="776"/>
    </location>
</feature>
<accession>A0AAE0KVH5</accession>
<evidence type="ECO:0000256" key="3">
    <source>
        <dbReference type="ARBA" id="ARBA00022525"/>
    </source>
</evidence>
<dbReference type="Proteomes" id="UP001190700">
    <property type="component" value="Unassembled WGS sequence"/>
</dbReference>
<evidence type="ECO:0000256" key="1">
    <source>
        <dbReference type="ARBA" id="ARBA00004613"/>
    </source>
</evidence>
<dbReference type="Pfam" id="PF02055">
    <property type="entry name" value="Glyco_hydro_30"/>
    <property type="match status" value="1"/>
</dbReference>
<keyword evidence="10" id="KW-1185">Reference proteome</keyword>
<dbReference type="InterPro" id="IPR055372">
    <property type="entry name" value="CBM96"/>
</dbReference>
<dbReference type="NCBIfam" id="NF033679">
    <property type="entry name" value="DNRLRE_dom"/>
    <property type="match status" value="1"/>
</dbReference>
<evidence type="ECO:0000256" key="2">
    <source>
        <dbReference type="ARBA" id="ARBA00005382"/>
    </source>
</evidence>
<feature type="domain" description="Carbohydrate-binding module family 96" evidence="8">
    <location>
        <begin position="36"/>
        <end position="153"/>
    </location>
</feature>
<feature type="region of interest" description="Disordered" evidence="6">
    <location>
        <begin position="396"/>
        <end position="456"/>
    </location>
</feature>
<dbReference type="InterPro" id="IPR001139">
    <property type="entry name" value="Glyco_hydro_30"/>
</dbReference>
<keyword evidence="4" id="KW-0732">Signal</keyword>
<protein>
    <submittedName>
        <fullName evidence="9">Uncharacterized protein</fullName>
    </submittedName>
</protein>
<dbReference type="GO" id="GO:0006680">
    <property type="term" value="P:glucosylceramide catabolic process"/>
    <property type="evidence" value="ECO:0007669"/>
    <property type="project" value="TreeGrafter"/>
</dbReference>
<gene>
    <name evidence="9" type="ORF">CYMTET_28901</name>
</gene>
<keyword evidence="5" id="KW-0378">Hydrolase</keyword>
<keyword evidence="3" id="KW-0964">Secreted</keyword>
<comment type="caution">
    <text evidence="9">The sequence shown here is derived from an EMBL/GenBank/DDBJ whole genome shotgun (WGS) entry which is preliminary data.</text>
</comment>
<dbReference type="PANTHER" id="PTHR11069:SF23">
    <property type="entry name" value="LYSOSOMAL ACID GLUCOSYLCERAMIDASE"/>
    <property type="match status" value="1"/>
</dbReference>